<name>A0A0L7KGX3_OPEBR</name>
<protein>
    <submittedName>
        <fullName evidence="1">Transposable element Tc3 transposase</fullName>
    </submittedName>
</protein>
<dbReference type="EMBL" id="JTDY01009884">
    <property type="protein sequence ID" value="KOB62355.1"/>
    <property type="molecule type" value="Genomic_DNA"/>
</dbReference>
<sequence length="106" mass="12928">MLQRHREDPRFFEKILWSDESTFKKDSYMNLHNLHEWHVENKNLMREDRSQYLFKVNMWTGILNGRVISPFELPENLNAQAYLYFLQNQLPDLLEEVPLNIYGKIQ</sequence>
<dbReference type="Proteomes" id="UP000037510">
    <property type="component" value="Unassembled WGS sequence"/>
</dbReference>
<keyword evidence="2" id="KW-1185">Reference proteome</keyword>
<gene>
    <name evidence="1" type="ORF">OBRU01_25099</name>
</gene>
<proteinExistence type="predicted"/>
<dbReference type="STRING" id="104452.A0A0L7KGX3"/>
<dbReference type="GO" id="GO:0003676">
    <property type="term" value="F:nucleic acid binding"/>
    <property type="evidence" value="ECO:0007669"/>
    <property type="project" value="InterPro"/>
</dbReference>
<dbReference type="Gene3D" id="3.30.420.10">
    <property type="entry name" value="Ribonuclease H-like superfamily/Ribonuclease H"/>
    <property type="match status" value="1"/>
</dbReference>
<comment type="caution">
    <text evidence="1">The sequence shown here is derived from an EMBL/GenBank/DDBJ whole genome shotgun (WGS) entry which is preliminary data.</text>
</comment>
<evidence type="ECO:0000313" key="2">
    <source>
        <dbReference type="Proteomes" id="UP000037510"/>
    </source>
</evidence>
<dbReference type="PANTHER" id="PTHR47326:SF1">
    <property type="entry name" value="HTH PSQ-TYPE DOMAIN-CONTAINING PROTEIN"/>
    <property type="match status" value="1"/>
</dbReference>
<dbReference type="AlphaFoldDB" id="A0A0L7KGX3"/>
<dbReference type="InterPro" id="IPR036397">
    <property type="entry name" value="RNaseH_sf"/>
</dbReference>
<dbReference type="PANTHER" id="PTHR47326">
    <property type="entry name" value="TRANSPOSABLE ELEMENT TC3 TRANSPOSASE-LIKE PROTEIN"/>
    <property type="match status" value="1"/>
</dbReference>
<reference evidence="1 2" key="1">
    <citation type="journal article" date="2015" name="Genome Biol. Evol.">
        <title>The genome of winter moth (Operophtera brumata) provides a genomic perspective on sexual dimorphism and phenology.</title>
        <authorList>
            <person name="Derks M.F."/>
            <person name="Smit S."/>
            <person name="Salis L."/>
            <person name="Schijlen E."/>
            <person name="Bossers A."/>
            <person name="Mateman C."/>
            <person name="Pijl A.S."/>
            <person name="de Ridder D."/>
            <person name="Groenen M.A."/>
            <person name="Visser M.E."/>
            <person name="Megens H.J."/>
        </authorList>
    </citation>
    <scope>NUCLEOTIDE SEQUENCE [LARGE SCALE GENOMIC DNA]</scope>
    <source>
        <strain evidence="1">WM2013NL</strain>
        <tissue evidence="1">Head and thorax</tissue>
    </source>
</reference>
<accession>A0A0L7KGX3</accession>
<organism evidence="1 2">
    <name type="scientific">Operophtera brumata</name>
    <name type="common">Winter moth</name>
    <name type="synonym">Phalaena brumata</name>
    <dbReference type="NCBI Taxonomy" id="104452"/>
    <lineage>
        <taxon>Eukaryota</taxon>
        <taxon>Metazoa</taxon>
        <taxon>Ecdysozoa</taxon>
        <taxon>Arthropoda</taxon>
        <taxon>Hexapoda</taxon>
        <taxon>Insecta</taxon>
        <taxon>Pterygota</taxon>
        <taxon>Neoptera</taxon>
        <taxon>Endopterygota</taxon>
        <taxon>Lepidoptera</taxon>
        <taxon>Glossata</taxon>
        <taxon>Ditrysia</taxon>
        <taxon>Geometroidea</taxon>
        <taxon>Geometridae</taxon>
        <taxon>Larentiinae</taxon>
        <taxon>Operophtera</taxon>
    </lineage>
</organism>
<evidence type="ECO:0000313" key="1">
    <source>
        <dbReference type="EMBL" id="KOB62355.1"/>
    </source>
</evidence>